<protein>
    <submittedName>
        <fullName evidence="4">Ldh family oxidoreductase</fullName>
    </submittedName>
</protein>
<dbReference type="Pfam" id="PF02615">
    <property type="entry name" value="Ldh_2"/>
    <property type="match status" value="1"/>
</dbReference>
<dbReference type="SUPFAM" id="SSF89733">
    <property type="entry name" value="L-sulfolactate dehydrogenase-like"/>
    <property type="match status" value="1"/>
</dbReference>
<dbReference type="Gene3D" id="3.30.1370.60">
    <property type="entry name" value="Hypothetical oxidoreductase yiak, domain 2"/>
    <property type="match status" value="1"/>
</dbReference>
<keyword evidence="5" id="KW-1185">Reference proteome</keyword>
<comment type="similarity">
    <text evidence="1">Belongs to the LDH2/MDH2 oxidoreductase family.</text>
</comment>
<evidence type="ECO:0000256" key="1">
    <source>
        <dbReference type="ARBA" id="ARBA00006056"/>
    </source>
</evidence>
<keyword evidence="2" id="KW-0560">Oxidoreductase</keyword>
<reference evidence="4 5" key="1">
    <citation type="submission" date="2018-09" db="EMBL/GenBank/DDBJ databases">
        <title>Marinorhizobium profundi gen. nov., sp. nov., isolated from a deep-sea sediment sample from the New Britain Trench and proposal of Marinorhizobiaceae fam. nov. in the order Rhizobiales of the class Alphaproteobacteria.</title>
        <authorList>
            <person name="Cao J."/>
        </authorList>
    </citation>
    <scope>NUCLEOTIDE SEQUENCE [LARGE SCALE GENOMIC DNA]</scope>
    <source>
        <strain evidence="4 5">WS11</strain>
    </source>
</reference>
<evidence type="ECO:0000256" key="3">
    <source>
        <dbReference type="SAM" id="MobiDB-lite"/>
    </source>
</evidence>
<dbReference type="InterPro" id="IPR036111">
    <property type="entry name" value="Mal/L-sulfo/L-lacto_DH-like_sf"/>
</dbReference>
<dbReference type="PANTHER" id="PTHR11091:SF0">
    <property type="entry name" value="MALATE DEHYDROGENASE"/>
    <property type="match status" value="1"/>
</dbReference>
<dbReference type="OrthoDB" id="9811519at2"/>
<accession>A0A3Q8XLV2</accession>
<gene>
    <name evidence="4" type="ORF">D5400_04240</name>
</gene>
<dbReference type="EMBL" id="CP032509">
    <property type="protein sequence ID" value="AZN70592.1"/>
    <property type="molecule type" value="Genomic_DNA"/>
</dbReference>
<sequence>MPASDVSLNVDPVRLTELVARIFASVGVSTNDARTVADCLILADLRGVGSHGVSRMPIYLERLRKGLVNAAPTLAVHEIAAACARIDGDNGLGFLVARKAMAEACARAGTYGVGVVAAHNSTHFGMAATYMIDAAKAGYVSFVFTNASPAMPIWGGRKPFLGTSPFAFGAPGGDGTPPVILDMATSVVARGKIRRAAQKGEPIPAGWALDADGNETTDAQKAYEGIIQPLGGPKGSGLSLMMEVVAGVMSGSAFGGEVGNQYADFDRPQDVGHMFVALKPDLFLGEGDYRTRMGALVSRAKGQPRLHEHQPILMPGEPESMREAERRRSGLPMSVEDITMLEQEASRAGIAFVADDLALRSAA</sequence>
<dbReference type="RefSeq" id="WP_126007967.1">
    <property type="nucleotide sequence ID" value="NZ_CP032509.1"/>
</dbReference>
<dbReference type="Gene3D" id="1.10.1530.10">
    <property type="match status" value="1"/>
</dbReference>
<dbReference type="KEGG" id="abaw:D5400_04240"/>
<feature type="compositionally biased region" description="Basic and acidic residues" evidence="3">
    <location>
        <begin position="319"/>
        <end position="328"/>
    </location>
</feature>
<dbReference type="InterPro" id="IPR043143">
    <property type="entry name" value="Mal/L-sulf/L-lact_DH-like_NADP"/>
</dbReference>
<feature type="region of interest" description="Disordered" evidence="3">
    <location>
        <begin position="301"/>
        <end position="329"/>
    </location>
</feature>
<evidence type="ECO:0000313" key="4">
    <source>
        <dbReference type="EMBL" id="AZN70592.1"/>
    </source>
</evidence>
<dbReference type="InterPro" id="IPR043144">
    <property type="entry name" value="Mal/L-sulf/L-lact_DH-like_ah"/>
</dbReference>
<dbReference type="InterPro" id="IPR003767">
    <property type="entry name" value="Malate/L-lactate_DH-like"/>
</dbReference>
<evidence type="ECO:0000256" key="2">
    <source>
        <dbReference type="ARBA" id="ARBA00023002"/>
    </source>
</evidence>
<dbReference type="GO" id="GO:0016491">
    <property type="term" value="F:oxidoreductase activity"/>
    <property type="evidence" value="ECO:0007669"/>
    <property type="project" value="UniProtKB-KW"/>
</dbReference>
<proteinExistence type="inferred from homology"/>
<name>A0A3Q8XLV2_9HYPH</name>
<dbReference type="AlphaFoldDB" id="A0A3Q8XLV2"/>
<dbReference type="PANTHER" id="PTHR11091">
    <property type="entry name" value="OXIDOREDUCTASE-RELATED"/>
    <property type="match status" value="1"/>
</dbReference>
<organism evidence="4 5">
    <name type="scientific">Georhizobium profundi</name>
    <dbReference type="NCBI Taxonomy" id="2341112"/>
    <lineage>
        <taxon>Bacteria</taxon>
        <taxon>Pseudomonadati</taxon>
        <taxon>Pseudomonadota</taxon>
        <taxon>Alphaproteobacteria</taxon>
        <taxon>Hyphomicrobiales</taxon>
        <taxon>Rhizobiaceae</taxon>
        <taxon>Georhizobium</taxon>
    </lineage>
</organism>
<dbReference type="Proteomes" id="UP000268192">
    <property type="component" value="Chromosome"/>
</dbReference>
<evidence type="ECO:0000313" key="5">
    <source>
        <dbReference type="Proteomes" id="UP000268192"/>
    </source>
</evidence>